<feature type="compositionally biased region" description="Low complexity" evidence="2">
    <location>
        <begin position="89"/>
        <end position="106"/>
    </location>
</feature>
<dbReference type="Proteomes" id="UP000193648">
    <property type="component" value="Unassembled WGS sequence"/>
</dbReference>
<gene>
    <name evidence="4" type="ORF">BCR41DRAFT_418997</name>
</gene>
<protein>
    <recommendedName>
        <fullName evidence="3">GLTSCR protein conserved domain-containing protein</fullName>
    </recommendedName>
</protein>
<feature type="region of interest" description="Disordered" evidence="2">
    <location>
        <begin position="665"/>
        <end position="704"/>
    </location>
</feature>
<dbReference type="OrthoDB" id="2556847at2759"/>
<feature type="coiled-coil region" evidence="1">
    <location>
        <begin position="309"/>
        <end position="336"/>
    </location>
</feature>
<comment type="caution">
    <text evidence="4">The sequence shown here is derived from an EMBL/GenBank/DDBJ whole genome shotgun (WGS) entry which is preliminary data.</text>
</comment>
<evidence type="ECO:0000313" key="5">
    <source>
        <dbReference type="Proteomes" id="UP000193648"/>
    </source>
</evidence>
<feature type="region of interest" description="Disordered" evidence="2">
    <location>
        <begin position="228"/>
        <end position="259"/>
    </location>
</feature>
<name>A0A1Y2H0F3_9FUNG</name>
<feature type="compositionally biased region" description="Low complexity" evidence="2">
    <location>
        <begin position="680"/>
        <end position="704"/>
    </location>
</feature>
<proteinExistence type="predicted"/>
<evidence type="ECO:0000256" key="2">
    <source>
        <dbReference type="SAM" id="MobiDB-lite"/>
    </source>
</evidence>
<dbReference type="RefSeq" id="XP_021885742.1">
    <property type="nucleotide sequence ID" value="XM_022029700.1"/>
</dbReference>
<dbReference type="GeneID" id="33571543"/>
<dbReference type="Pfam" id="PF15249">
    <property type="entry name" value="GLTSCR1"/>
    <property type="match status" value="1"/>
</dbReference>
<dbReference type="EMBL" id="MCFF01000003">
    <property type="protein sequence ID" value="ORZ28039.1"/>
    <property type="molecule type" value="Genomic_DNA"/>
</dbReference>
<dbReference type="AlphaFoldDB" id="A0A1Y2H0F3"/>
<feature type="compositionally biased region" description="Low complexity" evidence="2">
    <location>
        <begin position="228"/>
        <end position="244"/>
    </location>
</feature>
<sequence>MATPNTPTIPPVATGSEGETVTHIQMAGLTVLMIKTKDQVIYKLPDNMSVQSLSKEQRDRLLAEINLLHHQQNTVQNIATAQAKTQTQTQTQQGQVQSQQQQAQSQGNRPIAPLGQMNNSPGPSPSTPSASSPTTPTTPTSSSALDGSLKTTRRYNKTGKYSKKKHVLQTSDQNDDHKGSTVGSSTLGSGQPYPTPQSKSKTTTTAVAGQGSQALVFNNTSPQAYQALATASTTPSSPAKAPSSILQQQNASGGLSTQDQKRQFKLLQDIHQLHQQLEVQQASTNTFREHQLTIQRVLAQNKPVDTRTQQLAKQNLLDAEKALELLRAQLKDKEAMFRQQFPVASQQLLLLQQQQQLQAAAAAAAAAAKNTVGTTPTASGAAGTAQDPSFPSFSTTSKATSEADGPRAVEERLQQQIAEHHDNVRASMALEIQKTHKEVRRPDYRTPFSSLHDAIERLLPFHVFQYPPQDIEAHATAFANRSKADLDTRALMIHRKAHDLYKRYNNLVKTNATKPTNTSPSNALDIVALRCSLEDEREEHKKVSDENELIQSQARSLKEELERRQFQLLQQRKAEAALIEQQQKLILERQRQEELEKKQLEQQQQQMMAQIQQIRELQQHQQVKDQTKNAQLTEEQEAERRKEEERRKMEALHQQELEKQMRIKQEQMMQEQHQLEEAARLAAAASTSTSSSTSTSITPKSSTM</sequence>
<feature type="region of interest" description="Disordered" evidence="2">
    <location>
        <begin position="373"/>
        <end position="409"/>
    </location>
</feature>
<feature type="compositionally biased region" description="Basic and acidic residues" evidence="2">
    <location>
        <begin position="638"/>
        <end position="653"/>
    </location>
</feature>
<evidence type="ECO:0000256" key="1">
    <source>
        <dbReference type="SAM" id="Coils"/>
    </source>
</evidence>
<evidence type="ECO:0000259" key="3">
    <source>
        <dbReference type="Pfam" id="PF15249"/>
    </source>
</evidence>
<feature type="region of interest" description="Disordered" evidence="2">
    <location>
        <begin position="622"/>
        <end position="653"/>
    </location>
</feature>
<dbReference type="InterPro" id="IPR015671">
    <property type="entry name" value="GSCR1_dom"/>
</dbReference>
<feature type="compositionally biased region" description="Basic residues" evidence="2">
    <location>
        <begin position="151"/>
        <end position="167"/>
    </location>
</feature>
<organism evidence="4 5">
    <name type="scientific">Lobosporangium transversale</name>
    <dbReference type="NCBI Taxonomy" id="64571"/>
    <lineage>
        <taxon>Eukaryota</taxon>
        <taxon>Fungi</taxon>
        <taxon>Fungi incertae sedis</taxon>
        <taxon>Mucoromycota</taxon>
        <taxon>Mortierellomycotina</taxon>
        <taxon>Mortierellomycetes</taxon>
        <taxon>Mortierellales</taxon>
        <taxon>Mortierellaceae</taxon>
        <taxon>Lobosporangium</taxon>
    </lineage>
</organism>
<keyword evidence="5" id="KW-1185">Reference proteome</keyword>
<feature type="compositionally biased region" description="Polar residues" evidence="2">
    <location>
        <begin position="245"/>
        <end position="258"/>
    </location>
</feature>
<feature type="region of interest" description="Disordered" evidence="2">
    <location>
        <begin position="89"/>
        <end position="206"/>
    </location>
</feature>
<feature type="compositionally biased region" description="Low complexity" evidence="2">
    <location>
        <begin position="373"/>
        <end position="385"/>
    </location>
</feature>
<accession>A0A1Y2H0F3</accession>
<feature type="domain" description="GLTSCR protein conserved" evidence="3">
    <location>
        <begin position="436"/>
        <end position="542"/>
    </location>
</feature>
<dbReference type="InParanoid" id="A0A1Y2H0F3"/>
<feature type="compositionally biased region" description="Low complexity" evidence="2">
    <location>
        <begin position="180"/>
        <end position="205"/>
    </location>
</feature>
<keyword evidence="1" id="KW-0175">Coiled coil</keyword>
<feature type="compositionally biased region" description="Polar residues" evidence="2">
    <location>
        <begin position="386"/>
        <end position="400"/>
    </location>
</feature>
<evidence type="ECO:0000313" key="4">
    <source>
        <dbReference type="EMBL" id="ORZ28039.1"/>
    </source>
</evidence>
<reference evidence="4 5" key="1">
    <citation type="submission" date="2016-07" db="EMBL/GenBank/DDBJ databases">
        <title>Pervasive Adenine N6-methylation of Active Genes in Fungi.</title>
        <authorList>
            <consortium name="DOE Joint Genome Institute"/>
            <person name="Mondo S.J."/>
            <person name="Dannebaum R.O."/>
            <person name="Kuo R.C."/>
            <person name="Labutti K."/>
            <person name="Haridas S."/>
            <person name="Kuo A."/>
            <person name="Salamov A."/>
            <person name="Ahrendt S.R."/>
            <person name="Lipzen A."/>
            <person name="Sullivan W."/>
            <person name="Andreopoulos W.B."/>
            <person name="Clum A."/>
            <person name="Lindquist E."/>
            <person name="Daum C."/>
            <person name="Ramamoorthy G.K."/>
            <person name="Gryganskyi A."/>
            <person name="Culley D."/>
            <person name="Magnuson J.K."/>
            <person name="James T.Y."/>
            <person name="O'Malley M.A."/>
            <person name="Stajich J.E."/>
            <person name="Spatafora J.W."/>
            <person name="Visel A."/>
            <person name="Grigoriev I.V."/>
        </authorList>
    </citation>
    <scope>NUCLEOTIDE SEQUENCE [LARGE SCALE GENOMIC DNA]</scope>
    <source>
        <strain evidence="4 5">NRRL 3116</strain>
    </source>
</reference>
<feature type="compositionally biased region" description="Low complexity" evidence="2">
    <location>
        <begin position="127"/>
        <end position="143"/>
    </location>
</feature>